<keyword evidence="3" id="KW-1185">Reference proteome</keyword>
<reference evidence="1 4" key="3">
    <citation type="submission" date="2019-09" db="EMBL/GenBank/DDBJ databases">
        <title>The hologenome of the rock-dwelling lichen Lasallia pustulata.</title>
        <authorList>
            <person name="Greshake Tzovaras B."/>
            <person name="Segers F."/>
            <person name="Bicker A."/>
            <person name="Dal Grande F."/>
            <person name="Otte J."/>
            <person name="Hankeln T."/>
            <person name="Schmitt I."/>
            <person name="Ebersberger I."/>
        </authorList>
    </citation>
    <scope>NUCLEOTIDE SEQUENCE [LARGE SCALE GENOMIC DNA]</scope>
    <source>
        <strain evidence="1">A1-1</strain>
    </source>
</reference>
<dbReference type="EMBL" id="FWEW01003727">
    <property type="protein sequence ID" value="SLM40461.1"/>
    <property type="molecule type" value="Genomic_DNA"/>
</dbReference>
<dbReference type="AlphaFoldDB" id="A0A1W5DBN6"/>
<accession>A0A1W5DBN6</accession>
<organism evidence="2 3">
    <name type="scientific">Lasallia pustulata</name>
    <dbReference type="NCBI Taxonomy" id="136370"/>
    <lineage>
        <taxon>Eukaryota</taxon>
        <taxon>Fungi</taxon>
        <taxon>Dikarya</taxon>
        <taxon>Ascomycota</taxon>
        <taxon>Pezizomycotina</taxon>
        <taxon>Lecanoromycetes</taxon>
        <taxon>OSLEUM clade</taxon>
        <taxon>Umbilicariomycetidae</taxon>
        <taxon>Umbilicariales</taxon>
        <taxon>Umbilicariaceae</taxon>
        <taxon>Lasallia</taxon>
    </lineage>
</organism>
<protein>
    <submittedName>
        <fullName evidence="2">Uncharacterized protein</fullName>
    </submittedName>
</protein>
<evidence type="ECO:0000313" key="4">
    <source>
        <dbReference type="Proteomes" id="UP000324767"/>
    </source>
</evidence>
<gene>
    <name evidence="1" type="ORF">FRX48_02269</name>
</gene>
<sequence>MIYLPPLRRFLLPALVLLAFIVFYRSSLRVPASIPSFVPHQPPPPPKGIHIPIADLGHQTLPIQNTSENHLPPPKEYFYSYTEETNTKASNGSVKTSTWSQPILNPNLAVLFKCPLPPNRYTNHIRLPNIIQNISEIPRNPISKDARVFWNPTIISLPYWSENHYLVVSRIVTDGNHQQNVLCEANICSVGNASDARNAEIPCTQDDFDQVGPAGGMRCVNTPVTLSVPPTPAEKCEGRFGTFVDIPGFHDPRVFWSGKGEPLMMVNTQSRYACFGLWLIDLRTLYSPLHNLLSSNPDHPSLGPLKSYPTLTELTRNPADTRSAIEKNWMFFYPASGESYIHYDLSSPYGGPRGRTFAKVLGNGLTTTNLTDPLELPCLRDIDVNELDAARRNGTWHQATNSLRLILCFRSDKACKPNADNTVFFAVVHRKHPNILKLPLRYERYFIVWSAVPPFSMLGISQHPVLMANETASGWTAAQNWHGDQVRHKRSTNSSIVQQEEKGYWASFTYTVSIAYAWGRKGDNVADKNVGYLDDKVILGIGIDDAGQGFARVEARDLLQCLRACPGRGSKKAKVEAGKAAKGVGGSG</sequence>
<dbReference type="Proteomes" id="UP000192927">
    <property type="component" value="Unassembled WGS sequence"/>
</dbReference>
<dbReference type="OrthoDB" id="10262656at2759"/>
<name>A0A1W5DBN6_9LECA</name>
<evidence type="ECO:0000313" key="3">
    <source>
        <dbReference type="Proteomes" id="UP000192927"/>
    </source>
</evidence>
<evidence type="ECO:0000313" key="2">
    <source>
        <dbReference type="EMBL" id="SLM40461.1"/>
    </source>
</evidence>
<reference evidence="2" key="1">
    <citation type="submission" date="2017-03" db="EMBL/GenBank/DDBJ databases">
        <authorList>
            <person name="Afonso C.L."/>
            <person name="Miller P.J."/>
            <person name="Scott M.A."/>
            <person name="Spackman E."/>
            <person name="Goraichik I."/>
            <person name="Dimitrov K.M."/>
            <person name="Suarez D.L."/>
            <person name="Swayne D.E."/>
        </authorList>
    </citation>
    <scope>NUCLEOTIDE SEQUENCE [LARGE SCALE GENOMIC DNA]</scope>
</reference>
<evidence type="ECO:0000313" key="1">
    <source>
        <dbReference type="EMBL" id="KAA6413907.1"/>
    </source>
</evidence>
<reference evidence="3" key="2">
    <citation type="submission" date="2017-03" db="EMBL/GenBank/DDBJ databases">
        <authorList>
            <person name="Sharma R."/>
            <person name="Thines M."/>
        </authorList>
    </citation>
    <scope>NUCLEOTIDE SEQUENCE [LARGE SCALE GENOMIC DNA]</scope>
</reference>
<proteinExistence type="predicted"/>
<dbReference type="EMBL" id="VXIT01000003">
    <property type="protein sequence ID" value="KAA6413907.1"/>
    <property type="molecule type" value="Genomic_DNA"/>
</dbReference>
<dbReference type="Proteomes" id="UP000324767">
    <property type="component" value="Unassembled WGS sequence"/>
</dbReference>